<evidence type="ECO:0000313" key="3">
    <source>
        <dbReference type="Proteomes" id="UP000194841"/>
    </source>
</evidence>
<feature type="transmembrane region" description="Helical" evidence="1">
    <location>
        <begin position="44"/>
        <end position="67"/>
    </location>
</feature>
<keyword evidence="1" id="KW-0812">Transmembrane</keyword>
<reference evidence="2 3" key="1">
    <citation type="submission" date="2017-02" db="EMBL/GenBank/DDBJ databases">
        <title>Pseudoalteromonas ulvae TC14 Genome.</title>
        <authorList>
            <person name="Molmeret M."/>
        </authorList>
    </citation>
    <scope>NUCLEOTIDE SEQUENCE [LARGE SCALE GENOMIC DNA]</scope>
    <source>
        <strain evidence="2">TC14</strain>
    </source>
</reference>
<dbReference type="RefSeq" id="WP_086742587.1">
    <property type="nucleotide sequence ID" value="NZ_MWPV01000001.1"/>
</dbReference>
<dbReference type="AlphaFoldDB" id="A0A244CUD0"/>
<protein>
    <recommendedName>
        <fullName evidence="4">Superinfection immunity protein</fullName>
    </recommendedName>
</protein>
<gene>
    <name evidence="2" type="ORF">B1199_02635</name>
</gene>
<dbReference type="Proteomes" id="UP000194841">
    <property type="component" value="Unassembled WGS sequence"/>
</dbReference>
<dbReference type="EMBL" id="MWPV01000001">
    <property type="protein sequence ID" value="OUL59194.1"/>
    <property type="molecule type" value="Genomic_DNA"/>
</dbReference>
<keyword evidence="1" id="KW-1133">Transmembrane helix</keyword>
<comment type="caution">
    <text evidence="2">The sequence shown here is derived from an EMBL/GenBank/DDBJ whole genome shotgun (WGS) entry which is preliminary data.</text>
</comment>
<sequence length="94" mass="10267">MEDLSALFTNMTAMEYAIVVPLMLAIYFIPTILAFFFNRKYIKIIAAVNVPAGLSMIAWGGLIVVAVTGSASETLLKKLKLDKHFTAKTPTATK</sequence>
<dbReference type="OrthoDB" id="5771061at2"/>
<evidence type="ECO:0008006" key="4">
    <source>
        <dbReference type="Google" id="ProtNLM"/>
    </source>
</evidence>
<accession>A0A244CUD0</accession>
<dbReference type="Pfam" id="PF14373">
    <property type="entry name" value="Imm_superinfect"/>
    <property type="match status" value="1"/>
</dbReference>
<organism evidence="2 3">
    <name type="scientific">Pseudoalteromonas ulvae</name>
    <dbReference type="NCBI Taxonomy" id="107327"/>
    <lineage>
        <taxon>Bacteria</taxon>
        <taxon>Pseudomonadati</taxon>
        <taxon>Pseudomonadota</taxon>
        <taxon>Gammaproteobacteria</taxon>
        <taxon>Alteromonadales</taxon>
        <taxon>Pseudoalteromonadaceae</taxon>
        <taxon>Pseudoalteromonas</taxon>
    </lineage>
</organism>
<keyword evidence="3" id="KW-1185">Reference proteome</keyword>
<dbReference type="InterPro" id="IPR016410">
    <property type="entry name" value="Phage_imm"/>
</dbReference>
<evidence type="ECO:0000256" key="1">
    <source>
        <dbReference type="SAM" id="Phobius"/>
    </source>
</evidence>
<keyword evidence="1" id="KW-0472">Membrane</keyword>
<proteinExistence type="predicted"/>
<feature type="transmembrane region" description="Helical" evidence="1">
    <location>
        <begin position="16"/>
        <end position="37"/>
    </location>
</feature>
<evidence type="ECO:0000313" key="2">
    <source>
        <dbReference type="EMBL" id="OUL59194.1"/>
    </source>
</evidence>
<name>A0A244CUD0_PSEDV</name>